<dbReference type="PANTHER" id="PTHR43065">
    <property type="entry name" value="SENSOR HISTIDINE KINASE"/>
    <property type="match status" value="1"/>
</dbReference>
<dbReference type="PROSITE" id="PS50042">
    <property type="entry name" value="CNMP_BINDING_3"/>
    <property type="match status" value="1"/>
</dbReference>
<dbReference type="HOGENOM" id="CLU_000445_114_81_0"/>
<dbReference type="SUPFAM" id="SSF51206">
    <property type="entry name" value="cAMP-binding domain-like"/>
    <property type="match status" value="1"/>
</dbReference>
<keyword evidence="6" id="KW-1185">Reference proteome</keyword>
<dbReference type="EC" id="2.7.13.3" evidence="2"/>
<keyword evidence="5" id="KW-0418">Kinase</keyword>
<proteinExistence type="predicted"/>
<dbReference type="Gene3D" id="1.10.287.130">
    <property type="match status" value="1"/>
</dbReference>
<dbReference type="InterPro" id="IPR018490">
    <property type="entry name" value="cNMP-bd_dom_sf"/>
</dbReference>
<dbReference type="Gene3D" id="3.30.565.10">
    <property type="entry name" value="Histidine kinase-like ATPase, C-terminal domain"/>
    <property type="match status" value="1"/>
</dbReference>
<evidence type="ECO:0000256" key="2">
    <source>
        <dbReference type="ARBA" id="ARBA00012438"/>
    </source>
</evidence>
<dbReference type="InterPro" id="IPR036890">
    <property type="entry name" value="HATPase_C_sf"/>
</dbReference>
<dbReference type="InterPro" id="IPR003594">
    <property type="entry name" value="HATPase_dom"/>
</dbReference>
<dbReference type="InterPro" id="IPR014710">
    <property type="entry name" value="RmlC-like_jellyroll"/>
</dbReference>
<dbReference type="SMART" id="SM00100">
    <property type="entry name" value="cNMP"/>
    <property type="match status" value="1"/>
</dbReference>
<dbReference type="RefSeq" id="WP_013567529.1">
    <property type="nucleotide sequence ID" value="NC_014963.1"/>
</dbReference>
<dbReference type="AlphaFoldDB" id="E8V893"/>
<dbReference type="CDD" id="cd00038">
    <property type="entry name" value="CAP_ED"/>
    <property type="match status" value="1"/>
</dbReference>
<dbReference type="InterPro" id="IPR005467">
    <property type="entry name" value="His_kinase_dom"/>
</dbReference>
<dbReference type="SUPFAM" id="SSF55874">
    <property type="entry name" value="ATPase domain of HSP90 chaperone/DNA topoisomerase II/histidine kinase"/>
    <property type="match status" value="1"/>
</dbReference>
<keyword evidence="5" id="KW-0808">Transferase</keyword>
<comment type="catalytic activity">
    <reaction evidence="1">
        <text>ATP + protein L-histidine = ADP + protein N-phospho-L-histidine.</text>
        <dbReference type="EC" id="2.7.13.3"/>
    </reaction>
</comment>
<evidence type="ECO:0000259" key="3">
    <source>
        <dbReference type="PROSITE" id="PS50042"/>
    </source>
</evidence>
<dbReference type="InterPro" id="IPR004358">
    <property type="entry name" value="Sig_transdc_His_kin-like_C"/>
</dbReference>
<dbReference type="Pfam" id="PF00027">
    <property type="entry name" value="cNMP_binding"/>
    <property type="match status" value="1"/>
</dbReference>
<dbReference type="Pfam" id="PF02518">
    <property type="entry name" value="HATPase_c"/>
    <property type="match status" value="1"/>
</dbReference>
<organism evidence="5 6">
    <name type="scientific">Terriglobus saanensis (strain ATCC BAA-1853 / DSM 23119 / SP1PR4)</name>
    <dbReference type="NCBI Taxonomy" id="401053"/>
    <lineage>
        <taxon>Bacteria</taxon>
        <taxon>Pseudomonadati</taxon>
        <taxon>Acidobacteriota</taxon>
        <taxon>Terriglobia</taxon>
        <taxon>Terriglobales</taxon>
        <taxon>Acidobacteriaceae</taxon>
        <taxon>Terriglobus</taxon>
    </lineage>
</organism>
<dbReference type="KEGG" id="tsa:AciPR4_0963"/>
<dbReference type="PRINTS" id="PR00344">
    <property type="entry name" value="BCTRLSENSOR"/>
</dbReference>
<sequence length="474" mass="52014">MNDVGWDRDEKFSKIRSMDVFAEVPDTELSRLAEFPYRRYPVGSAILREGDYSHEFVIALSGSVRVYRSNGDKTELTHVRTSAPSIVGDVGLLSGLICPVTIEATEDVHAVIVDEESFWQIMTDCHAIRKAVLRSSSTRATMREGMNLRAEKLASLGTLTAGLMHELNNPGAAAGRAAAQLRENLNRMHALARNFAEKEHTLEQGRCIWEMQEMALSKKRVAYMSTLDQSDAEEQLSQWMEDNHVKEGWRMAPTLAISGVTEADLECLKAQFGASNMSEPLAWMEAMVSSMQMVDTIEESVGRVSALVGAVKTYTHEGQGQSEIVDINRSVFSTVVIMKHKIRERNISLTKEFGDEIPGINSAGSSLNQVWTNLLDNAIDAAGEGGEVGVKTWHEEGEIFVSIRDNGTGIPVEKQARIFDPFFTTKPSGVGTGLGLGIAHQIVTEYGGELHFATGPEGTEFVVHLPSTPQPSKA</sequence>
<dbReference type="Proteomes" id="UP000006844">
    <property type="component" value="Chromosome"/>
</dbReference>
<feature type="domain" description="Histidine kinase" evidence="4">
    <location>
        <begin position="292"/>
        <end position="469"/>
    </location>
</feature>
<dbReference type="GO" id="GO:0004673">
    <property type="term" value="F:protein histidine kinase activity"/>
    <property type="evidence" value="ECO:0007669"/>
    <property type="project" value="UniProtKB-EC"/>
</dbReference>
<evidence type="ECO:0000313" key="5">
    <source>
        <dbReference type="EMBL" id="ADV81796.1"/>
    </source>
</evidence>
<reference evidence="5 6" key="1">
    <citation type="journal article" date="2012" name="Stand. Genomic Sci.">
        <title>Complete genome sequence of Terriglobus saanensis type strain SP1PR4(T), an Acidobacteria from tundra soil.</title>
        <authorList>
            <person name="Rawat S.R."/>
            <person name="Mannisto M.K."/>
            <person name="Starovoytov V."/>
            <person name="Goodwin L."/>
            <person name="Nolan M."/>
            <person name="Hauser L."/>
            <person name="Land M."/>
            <person name="Davenport K.W."/>
            <person name="Woyke T."/>
            <person name="Haggblom M.M."/>
        </authorList>
    </citation>
    <scope>NUCLEOTIDE SEQUENCE</scope>
    <source>
        <strain evidence="6">ATCC BAA-1853 / DSM 23119 / SP1PR4</strain>
    </source>
</reference>
<dbReference type="SMART" id="SM00387">
    <property type="entry name" value="HATPase_c"/>
    <property type="match status" value="1"/>
</dbReference>
<evidence type="ECO:0000259" key="4">
    <source>
        <dbReference type="PROSITE" id="PS50109"/>
    </source>
</evidence>
<evidence type="ECO:0000256" key="1">
    <source>
        <dbReference type="ARBA" id="ARBA00000085"/>
    </source>
</evidence>
<dbReference type="PROSITE" id="PS50109">
    <property type="entry name" value="HIS_KIN"/>
    <property type="match status" value="1"/>
</dbReference>
<name>E8V893_TERSS</name>
<dbReference type="InterPro" id="IPR000595">
    <property type="entry name" value="cNMP-bd_dom"/>
</dbReference>
<dbReference type="OrthoDB" id="9784397at2"/>
<dbReference type="EMBL" id="CP002467">
    <property type="protein sequence ID" value="ADV81796.1"/>
    <property type="molecule type" value="Genomic_DNA"/>
</dbReference>
<dbReference type="PANTHER" id="PTHR43065:SF48">
    <property type="entry name" value="HISTIDINE KINASE"/>
    <property type="match status" value="1"/>
</dbReference>
<accession>E8V893</accession>
<dbReference type="STRING" id="401053.AciPR4_0963"/>
<evidence type="ECO:0000313" key="6">
    <source>
        <dbReference type="Proteomes" id="UP000006844"/>
    </source>
</evidence>
<protein>
    <recommendedName>
        <fullName evidence="2">histidine kinase</fullName>
        <ecNumber evidence="2">2.7.13.3</ecNumber>
    </recommendedName>
</protein>
<feature type="domain" description="Cyclic nucleotide-binding" evidence="3">
    <location>
        <begin position="38"/>
        <end position="139"/>
    </location>
</feature>
<gene>
    <name evidence="5" type="ordered locus">AciPR4_0963</name>
</gene>
<dbReference type="eggNOG" id="COG0664">
    <property type="taxonomic scope" value="Bacteria"/>
</dbReference>
<dbReference type="Gene3D" id="2.60.120.10">
    <property type="entry name" value="Jelly Rolls"/>
    <property type="match status" value="1"/>
</dbReference>
<dbReference type="eggNOG" id="COG4191">
    <property type="taxonomic scope" value="Bacteria"/>
</dbReference>